<reference evidence="3 4" key="1">
    <citation type="submission" date="2018-12" db="EMBL/GenBank/DDBJ databases">
        <authorList>
            <consortium name="Pathogen Informatics"/>
        </authorList>
    </citation>
    <scope>NUCLEOTIDE SEQUENCE [LARGE SCALE GENOMIC DNA]</scope>
    <source>
        <strain evidence="3 4">NCTC7357</strain>
    </source>
</reference>
<dbReference type="InterPro" id="IPR038765">
    <property type="entry name" value="Papain-like_cys_pep_sf"/>
</dbReference>
<dbReference type="GO" id="GO:0008234">
    <property type="term" value="F:cysteine-type peptidase activity"/>
    <property type="evidence" value="ECO:0007669"/>
    <property type="project" value="InterPro"/>
</dbReference>
<dbReference type="InterPro" id="IPR000668">
    <property type="entry name" value="Peptidase_C1A_C"/>
</dbReference>
<dbReference type="Proteomes" id="UP000277437">
    <property type="component" value="Chromosome"/>
</dbReference>
<evidence type="ECO:0000313" key="3">
    <source>
        <dbReference type="EMBL" id="VEF77691.1"/>
    </source>
</evidence>
<accession>A0AAX3G5K1</accession>
<dbReference type="RefSeq" id="WP_164486010.1">
    <property type="nucleotide sequence ID" value="NZ_CP118137.1"/>
</dbReference>
<dbReference type="EMBL" id="LR134334">
    <property type="protein sequence ID" value="VEF77691.1"/>
    <property type="molecule type" value="Genomic_DNA"/>
</dbReference>
<evidence type="ECO:0000313" key="4">
    <source>
        <dbReference type="Proteomes" id="UP000277437"/>
    </source>
</evidence>
<name>A0AAX3G5K1_9PSED</name>
<feature type="region of interest" description="Disordered" evidence="1">
    <location>
        <begin position="1"/>
        <end position="26"/>
    </location>
</feature>
<keyword evidence="3" id="KW-0645">Protease</keyword>
<dbReference type="CDD" id="cd02619">
    <property type="entry name" value="Peptidase_C1"/>
    <property type="match status" value="1"/>
</dbReference>
<dbReference type="GO" id="GO:0006508">
    <property type="term" value="P:proteolysis"/>
    <property type="evidence" value="ECO:0007669"/>
    <property type="project" value="UniProtKB-KW"/>
</dbReference>
<sequence>MASASDRSSVKQGKAAATAQKAEKKTTIKTAATAAKAGKKVASRKTATAPVRVLNVRPDGLDFRDTMYIPTLVEVPIRRELSDYRKTRVPVLDQGQENACTGYGLATVAHYLLRTRRYQSDATLVSPHMLYDLARRYDEWAGEADEGSSCRGAMKGWYKHGVCPAPQWQANNQATTLTQVLAEEAALRPLGAYFRVNHTDIVAMHAAIAEVGVLYASATVHEGWHVVGGDGHIQPSANILGGHAFAIVAYDQDGFWIQNSWGETWGYEGFAHLRYDDWLANGADAWVARLGAPITLRVPLQASSQAKTVAAASSSETLREIRPHVISLGNDGAFDPRGDLATTAASVQEIFAVDFPRITAGWAKKRIVVYAHGGLVAQAGAIETVAGYRAAMLQAECYPLAFIWKTDYWSTLGNMLADAARRRRSEGVLDATKDFMLDRLDDALEPIARLLTGKAEWDEMKENGLRATVNANGGARVVAKALARLAAQGVEIHIVGHSAGSILLAPMVQYLVSKGTMNSGPMARSQLKGLEVKVASCQLWAPACTLKLFRETYLAPIRDKRIEKFGLFTLTDQAERDDHCAHIYNKSLLYLVSDAFEDKVRIPLIRPDGEPILGMERFVTSESDLAQLFASASNAGWVRAPNDLPMGHQNASGARHHGDFDNDETTVRATLARILGQGGARQALVLAQPIAERAQRRRQVDLASSVGRRQP</sequence>
<dbReference type="AlphaFoldDB" id="A0AAX3G5K1"/>
<dbReference type="Gene3D" id="3.90.70.10">
    <property type="entry name" value="Cysteine proteinases"/>
    <property type="match status" value="1"/>
</dbReference>
<dbReference type="Pfam" id="PF00112">
    <property type="entry name" value="Peptidase_C1"/>
    <property type="match status" value="1"/>
</dbReference>
<feature type="compositionally biased region" description="Low complexity" evidence="1">
    <location>
        <begin position="10"/>
        <end position="20"/>
    </location>
</feature>
<gene>
    <name evidence="3" type="ORF">NCTC7357_06099</name>
</gene>
<evidence type="ECO:0000259" key="2">
    <source>
        <dbReference type="Pfam" id="PF00112"/>
    </source>
</evidence>
<keyword evidence="3" id="KW-0378">Hydrolase</keyword>
<feature type="domain" description="Peptidase C1A papain C-terminal" evidence="2">
    <location>
        <begin position="83"/>
        <end position="275"/>
    </location>
</feature>
<evidence type="ECO:0000256" key="1">
    <source>
        <dbReference type="SAM" id="MobiDB-lite"/>
    </source>
</evidence>
<proteinExistence type="predicted"/>
<dbReference type="SUPFAM" id="SSF54001">
    <property type="entry name" value="Cysteine proteinases"/>
    <property type="match status" value="1"/>
</dbReference>
<organism evidence="3 4">
    <name type="scientific">Pseudomonas chlororaphis</name>
    <dbReference type="NCBI Taxonomy" id="587753"/>
    <lineage>
        <taxon>Bacteria</taxon>
        <taxon>Pseudomonadati</taxon>
        <taxon>Pseudomonadota</taxon>
        <taxon>Gammaproteobacteria</taxon>
        <taxon>Pseudomonadales</taxon>
        <taxon>Pseudomonadaceae</taxon>
        <taxon>Pseudomonas</taxon>
    </lineage>
</organism>
<protein>
    <submittedName>
        <fullName evidence="3">Peptidoglycan binding domain/papain family cysteine protease</fullName>
    </submittedName>
</protein>